<protein>
    <submittedName>
        <fullName evidence="2">Uncharacterized protein</fullName>
    </submittedName>
</protein>
<reference evidence="2 3" key="1">
    <citation type="submission" date="2018-05" db="EMBL/GenBank/DDBJ databases">
        <title>Draft genome sequence of Scytalidium lignicola DSM 105466, a ubiquitous saprotrophic fungus.</title>
        <authorList>
            <person name="Buettner E."/>
            <person name="Gebauer A.M."/>
            <person name="Hofrichter M."/>
            <person name="Liers C."/>
            <person name="Kellner H."/>
        </authorList>
    </citation>
    <scope>NUCLEOTIDE SEQUENCE [LARGE SCALE GENOMIC DNA]</scope>
    <source>
        <strain evidence="2 3">DSM 105466</strain>
    </source>
</reference>
<accession>A0A3E2GZ14</accession>
<feature type="region of interest" description="Disordered" evidence="1">
    <location>
        <begin position="581"/>
        <end position="605"/>
    </location>
</feature>
<evidence type="ECO:0000313" key="2">
    <source>
        <dbReference type="EMBL" id="RFU26400.1"/>
    </source>
</evidence>
<dbReference type="OrthoDB" id="3561291at2759"/>
<feature type="compositionally biased region" description="Polar residues" evidence="1">
    <location>
        <begin position="581"/>
        <end position="590"/>
    </location>
</feature>
<dbReference type="AlphaFoldDB" id="A0A3E2GZ14"/>
<feature type="non-terminal residue" evidence="2">
    <location>
        <position position="740"/>
    </location>
</feature>
<feature type="non-terminal residue" evidence="2">
    <location>
        <position position="1"/>
    </location>
</feature>
<organism evidence="2 3">
    <name type="scientific">Scytalidium lignicola</name>
    <name type="common">Hyphomycete</name>
    <dbReference type="NCBI Taxonomy" id="5539"/>
    <lineage>
        <taxon>Eukaryota</taxon>
        <taxon>Fungi</taxon>
        <taxon>Dikarya</taxon>
        <taxon>Ascomycota</taxon>
        <taxon>Pezizomycotina</taxon>
        <taxon>Leotiomycetes</taxon>
        <taxon>Leotiomycetes incertae sedis</taxon>
        <taxon>Scytalidium</taxon>
    </lineage>
</organism>
<comment type="caution">
    <text evidence="2">The sequence shown here is derived from an EMBL/GenBank/DDBJ whole genome shotgun (WGS) entry which is preliminary data.</text>
</comment>
<name>A0A3E2GZ14_SCYLI</name>
<keyword evidence="3" id="KW-1185">Reference proteome</keyword>
<dbReference type="Proteomes" id="UP000258309">
    <property type="component" value="Unassembled WGS sequence"/>
</dbReference>
<gene>
    <name evidence="2" type="ORF">B7463_g9950</name>
</gene>
<evidence type="ECO:0000313" key="3">
    <source>
        <dbReference type="Proteomes" id="UP000258309"/>
    </source>
</evidence>
<proteinExistence type="predicted"/>
<dbReference type="EMBL" id="NCSJ02000264">
    <property type="protein sequence ID" value="RFU26400.1"/>
    <property type="molecule type" value="Genomic_DNA"/>
</dbReference>
<sequence length="740" mass="83184">MSEFANLEGFDPSFIWDNLQDGMNHDIQSVGHGVPDALNNPKTVPTVNSYTPIHGIQNFATSNIAVEDNDAIFSLDTFGITNQTREPWSRISYPDLQYTLVSSAPEIGFSGTNELMVNQVVGTNFLHSNQQLFAENWSGFDCGGFHNDIVPGIPSFHLSTPDIDYIPYNVEEHSSVGLPRAVPRLNGIESPDRRNLPLDSVIPNREINESDYRVNLGSLLSKHTTQPKRNIKPLKKFSSRRKKSLPLEDFNSRSKEKTRSACVSWQTQILLTKIRAACEQAAYARGLLGDTSSDPIILFLDDVAVFNNYLDRPEPIVIDQLSTTSTATKSANGEKVPPAVHRDQLNKFVDKQIFRALGPELNLANKGIIKRAQRCAAFLAILYNIDCSRVYEASHTSILESQSFVLETLYSIVYEVQELIEGMRYELSTSSQKPVDYAQVLCALFLLYRSINSHRKLRWTESHLVDINKFLNEFHERTEHALVMLKGAKASFGARQCSIGDSDTPELKKLIQKQPKFVPFITATYEKNSMHSISENNISQAFGPSLIQILEVGVKDGALKDVLIDGQNANQWEEEQLSLLPNSSKWPPSKNTRKRKCGYSTTESSSQKRCHIPNWSSPLVTEILASSTPDIRSGSDLMQNGYHITDLESDPLSFQQQQYLTAEDTIASSFIDEVNENFQWPTFNSDHVARMGSWAYANAVSLMGMKDTVDDPLYDPQFRDFMPRSELTQQLADISNILDF</sequence>
<evidence type="ECO:0000256" key="1">
    <source>
        <dbReference type="SAM" id="MobiDB-lite"/>
    </source>
</evidence>